<evidence type="ECO:0000256" key="4">
    <source>
        <dbReference type="ARBA" id="ARBA00022729"/>
    </source>
</evidence>
<accession>A0A7J6MPA9</accession>
<dbReference type="Pfam" id="PF00450">
    <property type="entry name" value="Peptidase_S10"/>
    <property type="match status" value="1"/>
</dbReference>
<evidence type="ECO:0000256" key="1">
    <source>
        <dbReference type="ARBA" id="ARBA00009431"/>
    </source>
</evidence>
<keyword evidence="6" id="KW-0325">Glycoprotein</keyword>
<comment type="caution">
    <text evidence="7">The sequence shown here is derived from an EMBL/GenBank/DDBJ whole genome shotgun (WGS) entry which is preliminary data.</text>
</comment>
<evidence type="ECO:0000313" key="8">
    <source>
        <dbReference type="Proteomes" id="UP000572268"/>
    </source>
</evidence>
<protein>
    <submittedName>
        <fullName evidence="7">Uncharacterized protein</fullName>
    </submittedName>
</protein>
<dbReference type="SUPFAM" id="SSF53474">
    <property type="entry name" value="alpha/beta-Hydrolases"/>
    <property type="match status" value="1"/>
</dbReference>
<keyword evidence="5" id="KW-0378">Hydrolase</keyword>
<reference evidence="7 8" key="1">
    <citation type="submission" date="2020-04" db="EMBL/GenBank/DDBJ databases">
        <title>Perkinsus olseni comparative genomics.</title>
        <authorList>
            <person name="Bogema D.R."/>
        </authorList>
    </citation>
    <scope>NUCLEOTIDE SEQUENCE [LARGE SCALE GENOMIC DNA]</scope>
    <source>
        <strain evidence="7">ATCC PRA-31</strain>
    </source>
</reference>
<dbReference type="PANTHER" id="PTHR11802">
    <property type="entry name" value="SERINE PROTEASE FAMILY S10 SERINE CARBOXYPEPTIDASE"/>
    <property type="match status" value="1"/>
</dbReference>
<dbReference type="Proteomes" id="UP000572268">
    <property type="component" value="Unassembled WGS sequence"/>
</dbReference>
<dbReference type="InterPro" id="IPR029058">
    <property type="entry name" value="AB_hydrolase_fold"/>
</dbReference>
<dbReference type="EMBL" id="JABANN010000059">
    <property type="protein sequence ID" value="KAF4673070.1"/>
    <property type="molecule type" value="Genomic_DNA"/>
</dbReference>
<comment type="similarity">
    <text evidence="1">Belongs to the peptidase S10 family.</text>
</comment>
<dbReference type="AlphaFoldDB" id="A0A7J6MPA9"/>
<organism evidence="7 8">
    <name type="scientific">Perkinsus olseni</name>
    <name type="common">Perkinsus atlanticus</name>
    <dbReference type="NCBI Taxonomy" id="32597"/>
    <lineage>
        <taxon>Eukaryota</taxon>
        <taxon>Sar</taxon>
        <taxon>Alveolata</taxon>
        <taxon>Perkinsozoa</taxon>
        <taxon>Perkinsea</taxon>
        <taxon>Perkinsida</taxon>
        <taxon>Perkinsidae</taxon>
        <taxon>Perkinsus</taxon>
    </lineage>
</organism>
<evidence type="ECO:0000256" key="5">
    <source>
        <dbReference type="ARBA" id="ARBA00022801"/>
    </source>
</evidence>
<gene>
    <name evidence="7" type="ORF">FOL46_007878</name>
</gene>
<evidence type="ECO:0000313" key="7">
    <source>
        <dbReference type="EMBL" id="KAF4673070.1"/>
    </source>
</evidence>
<name>A0A7J6MPA9_PEROL</name>
<evidence type="ECO:0000256" key="2">
    <source>
        <dbReference type="ARBA" id="ARBA00022645"/>
    </source>
</evidence>
<dbReference type="InterPro" id="IPR001563">
    <property type="entry name" value="Peptidase_S10"/>
</dbReference>
<sequence>MTVKSYGVLQRTRLTDEVFPDRRKQNRQSAFQVDRKTIDLTGQCVVQLPGYIDIQDVVQSVIGRDVLHRLGMVVEAEILSDSRGVLLLSGASQYTYKLSSGASSAAAQTRILTGERTLCPDGSGSQKFGYIQVSPISKYFYAAIEADRDPGTAPTFVYFEGGPGGSSLTAALRQNGPCIRDFDTRRLRLNLYSWTARANGMRIDAPAPTGFSVGPVARGTEDFMLDLVDFITKFTQQNPIFNRDLHLVGTSSSAAFVAMLAARLAEKPQPQVHLAGVMLVSGVVSPIDIYRRAVHMADARNLLPKEELSSLKRSMRKLLACFRISKMTADLQQCDTQIGQWNSNGPGKPPISAFCNQAVGTCDTAALNPMKEKSISYYDVRVPSGQEETKYVLKSWTIDTLLNDQEIQQELGVSKKWEASYDEVYNAYNKYTTYNTTYFVTSLLDKGLKDYITNSVGAETWVLNLKGADKYGEKLRGVPRTPVKFGGVELGMMRALVYSNQGRLAIIEVTNTGHIIPLYKLLELQQGFYAYLSGDLWKSD</sequence>
<evidence type="ECO:0000256" key="3">
    <source>
        <dbReference type="ARBA" id="ARBA00022670"/>
    </source>
</evidence>
<keyword evidence="2" id="KW-0121">Carboxypeptidase</keyword>
<dbReference type="GO" id="GO:0006508">
    <property type="term" value="P:proteolysis"/>
    <property type="evidence" value="ECO:0007669"/>
    <property type="project" value="UniProtKB-KW"/>
</dbReference>
<evidence type="ECO:0000256" key="6">
    <source>
        <dbReference type="ARBA" id="ARBA00023180"/>
    </source>
</evidence>
<keyword evidence="3" id="KW-0645">Protease</keyword>
<dbReference type="PANTHER" id="PTHR11802:SF3">
    <property type="entry name" value="RETINOID-INDUCIBLE SERINE CARBOXYPEPTIDASE"/>
    <property type="match status" value="1"/>
</dbReference>
<dbReference type="GO" id="GO:0004185">
    <property type="term" value="F:serine-type carboxypeptidase activity"/>
    <property type="evidence" value="ECO:0007669"/>
    <property type="project" value="InterPro"/>
</dbReference>
<keyword evidence="4" id="KW-0732">Signal</keyword>
<proteinExistence type="inferred from homology"/>
<dbReference type="Gene3D" id="3.40.50.1820">
    <property type="entry name" value="alpha/beta hydrolase"/>
    <property type="match status" value="1"/>
</dbReference>